<organism evidence="3 4">
    <name type="scientific">Candidimonas nitroreducens</name>
    <dbReference type="NCBI Taxonomy" id="683354"/>
    <lineage>
        <taxon>Bacteria</taxon>
        <taxon>Pseudomonadati</taxon>
        <taxon>Pseudomonadota</taxon>
        <taxon>Betaproteobacteria</taxon>
        <taxon>Burkholderiales</taxon>
        <taxon>Alcaligenaceae</taxon>
        <taxon>Candidimonas</taxon>
    </lineage>
</organism>
<evidence type="ECO:0000313" key="4">
    <source>
        <dbReference type="Proteomes" id="UP000214603"/>
    </source>
</evidence>
<dbReference type="RefSeq" id="WP_088603549.1">
    <property type="nucleotide sequence ID" value="NZ_NJIH01000006.1"/>
</dbReference>
<protein>
    <recommendedName>
        <fullName evidence="5">ABC transporter substrate-binding protein</fullName>
    </recommendedName>
</protein>
<keyword evidence="4" id="KW-1185">Reference proteome</keyword>
<dbReference type="SUPFAM" id="SSF53850">
    <property type="entry name" value="Periplasmic binding protein-like II"/>
    <property type="match status" value="1"/>
</dbReference>
<feature type="chain" id="PRO_5012714086" description="ABC transporter substrate-binding protein" evidence="2">
    <location>
        <begin position="26"/>
        <end position="329"/>
    </location>
</feature>
<evidence type="ECO:0000256" key="2">
    <source>
        <dbReference type="SAM" id="SignalP"/>
    </source>
</evidence>
<evidence type="ECO:0000256" key="1">
    <source>
        <dbReference type="ARBA" id="ARBA00006987"/>
    </source>
</evidence>
<dbReference type="EMBL" id="NJIH01000006">
    <property type="protein sequence ID" value="OWT60292.1"/>
    <property type="molecule type" value="Genomic_DNA"/>
</dbReference>
<dbReference type="InterPro" id="IPR005064">
    <property type="entry name" value="BUG"/>
</dbReference>
<accession>A0A225MHC0</accession>
<comment type="similarity">
    <text evidence="1">Belongs to the UPF0065 (bug) family.</text>
</comment>
<name>A0A225MHC0_9BURK</name>
<dbReference type="Pfam" id="PF03401">
    <property type="entry name" value="TctC"/>
    <property type="match status" value="1"/>
</dbReference>
<dbReference type="OrthoDB" id="8678477at2"/>
<evidence type="ECO:0000313" key="3">
    <source>
        <dbReference type="EMBL" id="OWT60292.1"/>
    </source>
</evidence>
<dbReference type="PANTHER" id="PTHR42928:SF5">
    <property type="entry name" value="BLR1237 PROTEIN"/>
    <property type="match status" value="1"/>
</dbReference>
<dbReference type="Proteomes" id="UP000214603">
    <property type="component" value="Unassembled WGS sequence"/>
</dbReference>
<gene>
    <name evidence="3" type="ORF">CEY11_11615</name>
</gene>
<dbReference type="PIRSF" id="PIRSF017082">
    <property type="entry name" value="YflP"/>
    <property type="match status" value="1"/>
</dbReference>
<feature type="signal peptide" evidence="2">
    <location>
        <begin position="1"/>
        <end position="25"/>
    </location>
</feature>
<dbReference type="Gene3D" id="3.40.190.10">
    <property type="entry name" value="Periplasmic binding protein-like II"/>
    <property type="match status" value="1"/>
</dbReference>
<evidence type="ECO:0008006" key="5">
    <source>
        <dbReference type="Google" id="ProtNLM"/>
    </source>
</evidence>
<dbReference type="InterPro" id="IPR042100">
    <property type="entry name" value="Bug_dom1"/>
</dbReference>
<keyword evidence="2" id="KW-0732">Signal</keyword>
<dbReference type="AlphaFoldDB" id="A0A225MHC0"/>
<proteinExistence type="inferred from homology"/>
<dbReference type="PANTHER" id="PTHR42928">
    <property type="entry name" value="TRICARBOXYLATE-BINDING PROTEIN"/>
    <property type="match status" value="1"/>
</dbReference>
<sequence>MDISKTRRALLLSSAGLMLAGVVRAEESFPSRPIRILIGFSVGGGTDTIARLYAEKLQQILGTPVIVENRPGASQLLAIRPTIHAKPDGYTLFFGAGSSLASGPAVRKDLHYNPLKDFSHIAMVATAPGIFAVNPGLPVKTIDDLIAYAKANPGKLNYGSAGVGSSNHLQTEYLKHVTGTNMVHVPYKSDAEVVREIAGGNVQFGLTVAQAALQMAVAGKVKAIAVTGSKRLPELPNVPSLAEANAPGLKDMDTYTFYGLVGPVGIPSPVIQRINAAVNQVSQMPDVAKLMRDSMLFYPATGTPVQFRQYLEKEVAKWSELRNSINLQM</sequence>
<dbReference type="CDD" id="cd13578">
    <property type="entry name" value="PBP2_Bug27"/>
    <property type="match status" value="1"/>
</dbReference>
<comment type="caution">
    <text evidence="3">The sequence shown here is derived from an EMBL/GenBank/DDBJ whole genome shotgun (WGS) entry which is preliminary data.</text>
</comment>
<reference evidence="4" key="1">
    <citation type="submission" date="2017-06" db="EMBL/GenBank/DDBJ databases">
        <title>Herbaspirillum phytohormonus sp. nov., isolated from the root nodule of Robinia pseudoacacia in lead-zinc mine.</title>
        <authorList>
            <person name="Fan M."/>
            <person name="Lin Y."/>
        </authorList>
    </citation>
    <scope>NUCLEOTIDE SEQUENCE [LARGE SCALE GENOMIC DNA]</scope>
    <source>
        <strain evidence="4">SC-089</strain>
    </source>
</reference>
<dbReference type="Gene3D" id="3.40.190.150">
    <property type="entry name" value="Bordetella uptake gene, domain 1"/>
    <property type="match status" value="1"/>
</dbReference>